<evidence type="ECO:0000313" key="1">
    <source>
        <dbReference type="EMBL" id="PBK64085.1"/>
    </source>
</evidence>
<keyword evidence="2" id="KW-1185">Reference proteome</keyword>
<reference evidence="2" key="1">
    <citation type="journal article" date="2017" name="Nat. Ecol. Evol.">
        <title>Genome expansion and lineage-specific genetic innovations in the forest pathogenic fungi Armillaria.</title>
        <authorList>
            <person name="Sipos G."/>
            <person name="Prasanna A.N."/>
            <person name="Walter M.C."/>
            <person name="O'Connor E."/>
            <person name="Balint B."/>
            <person name="Krizsan K."/>
            <person name="Kiss B."/>
            <person name="Hess J."/>
            <person name="Varga T."/>
            <person name="Slot J."/>
            <person name="Riley R."/>
            <person name="Boka B."/>
            <person name="Rigling D."/>
            <person name="Barry K."/>
            <person name="Lee J."/>
            <person name="Mihaltcheva S."/>
            <person name="LaButti K."/>
            <person name="Lipzen A."/>
            <person name="Waldron R."/>
            <person name="Moloney N.M."/>
            <person name="Sperisen C."/>
            <person name="Kredics L."/>
            <person name="Vagvoelgyi C."/>
            <person name="Patrignani A."/>
            <person name="Fitzpatrick D."/>
            <person name="Nagy I."/>
            <person name="Doyle S."/>
            <person name="Anderson J.B."/>
            <person name="Grigoriev I.V."/>
            <person name="Gueldener U."/>
            <person name="Muensterkoetter M."/>
            <person name="Nagy L.G."/>
        </authorList>
    </citation>
    <scope>NUCLEOTIDE SEQUENCE [LARGE SCALE GENOMIC DNA]</scope>
    <source>
        <strain evidence="2">28-4</strain>
    </source>
</reference>
<name>A0A2H3AZM5_9AGAR</name>
<proteinExistence type="predicted"/>
<protein>
    <submittedName>
        <fullName evidence="1">Uncharacterized protein</fullName>
    </submittedName>
</protein>
<dbReference type="AlphaFoldDB" id="A0A2H3AZM5"/>
<evidence type="ECO:0000313" key="2">
    <source>
        <dbReference type="Proteomes" id="UP000218334"/>
    </source>
</evidence>
<sequence>MSTQMDAKIIQYRVRVGAEMLLSGCNGDLLKRISWLNELLFSDKIALVEIVAEHVHIIGSPLRHRLKEKTGPQAVKTLSEDEAGWLFSHTLGDTTNSLSVTLATELMQPDSVRSVLNRDYNPADEDNVLARAELWAMGFLKSCGSLSIPQTNSSCRSLARQIFGLGTKKYAAEEIDSAAFWNADQPDGEEILLME</sequence>
<dbReference type="Proteomes" id="UP000218334">
    <property type="component" value="Unassembled WGS sequence"/>
</dbReference>
<gene>
    <name evidence="1" type="ORF">ARMSODRAFT_979460</name>
</gene>
<organism evidence="1 2">
    <name type="scientific">Armillaria solidipes</name>
    <dbReference type="NCBI Taxonomy" id="1076256"/>
    <lineage>
        <taxon>Eukaryota</taxon>
        <taxon>Fungi</taxon>
        <taxon>Dikarya</taxon>
        <taxon>Basidiomycota</taxon>
        <taxon>Agaricomycotina</taxon>
        <taxon>Agaricomycetes</taxon>
        <taxon>Agaricomycetidae</taxon>
        <taxon>Agaricales</taxon>
        <taxon>Marasmiineae</taxon>
        <taxon>Physalacriaceae</taxon>
        <taxon>Armillaria</taxon>
    </lineage>
</organism>
<accession>A0A2H3AZM5</accession>
<dbReference type="EMBL" id="KZ293454">
    <property type="protein sequence ID" value="PBK64085.1"/>
    <property type="molecule type" value="Genomic_DNA"/>
</dbReference>